<protein>
    <submittedName>
        <fullName evidence="2">Uncharacterized protein</fullName>
    </submittedName>
</protein>
<proteinExistence type="predicted"/>
<dbReference type="Proteomes" id="UP000754495">
    <property type="component" value="Unassembled WGS sequence"/>
</dbReference>
<comment type="caution">
    <text evidence="2">The sequence shown here is derived from an EMBL/GenBank/DDBJ whole genome shotgun (WGS) entry which is preliminary data.</text>
</comment>
<gene>
    <name evidence="2" type="ORF">FHX46_002224</name>
</gene>
<reference evidence="2 3" key="1">
    <citation type="submission" date="2020-03" db="EMBL/GenBank/DDBJ databases">
        <title>Sequencing the genomes of 1000 actinobacteria strains.</title>
        <authorList>
            <person name="Klenk H.-P."/>
        </authorList>
    </citation>
    <scope>NUCLEOTIDE SEQUENCE [LARGE SCALE GENOMIC DNA]</scope>
    <source>
        <strain evidence="2 3">DSM 45668</strain>
    </source>
</reference>
<evidence type="ECO:0000256" key="1">
    <source>
        <dbReference type="SAM" id="MobiDB-lite"/>
    </source>
</evidence>
<keyword evidence="3" id="KW-1185">Reference proteome</keyword>
<name>A0ABX0SVK9_9PSEU</name>
<evidence type="ECO:0000313" key="3">
    <source>
        <dbReference type="Proteomes" id="UP000754495"/>
    </source>
</evidence>
<accession>A0ABX0SVK9</accession>
<sequence length="69" mass="7572">MTEYEPQPGTGRTEGAKSPRMSTEIIDVLMRGLVAARDRLGAGEVEPDSLVCAGLYYDGHHYCPVLYLN</sequence>
<organism evidence="2 3">
    <name type="scientific">Amycolatopsis viridis</name>
    <dbReference type="NCBI Taxonomy" id="185678"/>
    <lineage>
        <taxon>Bacteria</taxon>
        <taxon>Bacillati</taxon>
        <taxon>Actinomycetota</taxon>
        <taxon>Actinomycetes</taxon>
        <taxon>Pseudonocardiales</taxon>
        <taxon>Pseudonocardiaceae</taxon>
        <taxon>Amycolatopsis</taxon>
    </lineage>
</organism>
<evidence type="ECO:0000313" key="2">
    <source>
        <dbReference type="EMBL" id="NIH79694.1"/>
    </source>
</evidence>
<dbReference type="EMBL" id="JAANOU010000001">
    <property type="protein sequence ID" value="NIH79694.1"/>
    <property type="molecule type" value="Genomic_DNA"/>
</dbReference>
<feature type="region of interest" description="Disordered" evidence="1">
    <location>
        <begin position="1"/>
        <end position="20"/>
    </location>
</feature>
<dbReference type="RefSeq" id="WP_167113054.1">
    <property type="nucleotide sequence ID" value="NZ_JAANOU010000001.1"/>
</dbReference>